<name>A0ABQ9H108_9NEOP</name>
<dbReference type="EMBL" id="JARBHB010000008">
    <property type="protein sequence ID" value="KAJ8877978.1"/>
    <property type="molecule type" value="Genomic_DNA"/>
</dbReference>
<evidence type="ECO:0000313" key="1">
    <source>
        <dbReference type="EMBL" id="KAJ8877978.1"/>
    </source>
</evidence>
<evidence type="ECO:0000313" key="2">
    <source>
        <dbReference type="Proteomes" id="UP001159363"/>
    </source>
</evidence>
<accession>A0ABQ9H108</accession>
<reference evidence="1 2" key="1">
    <citation type="submission" date="2023-02" db="EMBL/GenBank/DDBJ databases">
        <title>LHISI_Scaffold_Assembly.</title>
        <authorList>
            <person name="Stuart O.P."/>
            <person name="Cleave R."/>
            <person name="Magrath M.J.L."/>
            <person name="Mikheyev A.S."/>
        </authorList>
    </citation>
    <scope>NUCLEOTIDE SEQUENCE [LARGE SCALE GENOMIC DNA]</scope>
    <source>
        <strain evidence="1">Daus_M_001</strain>
        <tissue evidence="1">Leg muscle</tissue>
    </source>
</reference>
<dbReference type="Proteomes" id="UP001159363">
    <property type="component" value="Chromosome 7"/>
</dbReference>
<comment type="caution">
    <text evidence="1">The sequence shown here is derived from an EMBL/GenBank/DDBJ whole genome shotgun (WGS) entry which is preliminary data.</text>
</comment>
<sequence>MGLKCFGTAVSERLACSPPTVTNRVQSPVGSLPDFRMWESCRTMPLVGGFSRGSPVSPALTFSHHSHLVSASSAFKSHQNLSQLKMFHRGYSQLDSVIRATDILVIRFQSDTALVVKINLHLEHFQECSVIKGVASDVCSSNWVNDTGSGIYNTVKLSQMSKQSLSTQKKKTQAFYISWLNVDTPPPSLHLKGTTVPWQTQTKQLGILLDSTLQFKHHIKQAAGRAAGAIRELAPLLSPHSQINLLTRVTLFKSFITQLLTCRPNLGFNSCLLPPTHTYSNYKGLCVITVQPWTMRTARVAGVPYPVLWNVTVRGTSIPLANRDFALEVDLGHEVMDSKQDQCVDIRTKSLAGSAAAEDRIEVTCSWPRCIPRPSRTAARLRSRGRRLAALQHTTASPNALRRHVTRGAETPISLYSHKRMHTMSKRRTAGRLQSPGRLRRITLMSAYQGHVSSAAETPRILYSYMYTHNVISHCLLSHDKIDVQHVYTDVTFAIGSQIIRNTQDDSEPIADLHRNKHRVPYCQDKIDAQHMFTEFTFAIGSQIIRNAQDNSEPIANMQRNKNRVPYCQVWSNTGYSLGQQPMNTQLRLECTHPCENVTVELPLKRATTKRISMYRFFFRNNNVGYVRCCAHTMVADRALKLYHPAFHQIRQASLICSPVSNCFADRSMHGAAWRASFECDSSSKMAEIACSGMRMSSAHGQIPPNPSYRVGQFKIDCYLPRESVALTLKQAPFITKPCSWRRSGFSHEDRFGSKGGMGHILLDIAWRGGMVWVLDLGAVVATLNQLRLLRIEDRRVTDPQDLGEEECCHHLALVPKTFDYRGQLRVGLHRGTEKGGRERSDLSYPTLLPYSVAHVRLEETDMQTVSSFIITAPLDTWLSTKPPLGFPEGKVLLRNFHKIIYLRGPREHEQGENCNTDLACSRRRQRERERERPRKRRISRERTVQEILVALGLPLSGTKETNAPKFATPAPLTQYCKKAEMWIHSPSGSQNSGLAGARTVLGQRHPWERDGRLSCSPIDDGLLPRLTKQAELRRH</sequence>
<proteinExistence type="predicted"/>
<organism evidence="1 2">
    <name type="scientific">Dryococelus australis</name>
    <dbReference type="NCBI Taxonomy" id="614101"/>
    <lineage>
        <taxon>Eukaryota</taxon>
        <taxon>Metazoa</taxon>
        <taxon>Ecdysozoa</taxon>
        <taxon>Arthropoda</taxon>
        <taxon>Hexapoda</taxon>
        <taxon>Insecta</taxon>
        <taxon>Pterygota</taxon>
        <taxon>Neoptera</taxon>
        <taxon>Polyneoptera</taxon>
        <taxon>Phasmatodea</taxon>
        <taxon>Verophasmatodea</taxon>
        <taxon>Anareolatae</taxon>
        <taxon>Phasmatidae</taxon>
        <taxon>Eurycanthinae</taxon>
        <taxon>Dryococelus</taxon>
    </lineage>
</organism>
<keyword evidence="2" id="KW-1185">Reference proteome</keyword>
<protein>
    <submittedName>
        <fullName evidence="1">Uncharacterized protein</fullName>
    </submittedName>
</protein>
<gene>
    <name evidence="1" type="ORF">PR048_022441</name>
</gene>